<dbReference type="Gramene" id="evm.model.07.1133">
    <property type="protein sequence ID" value="cds.evm.model.07.1133"/>
    <property type="gene ID" value="evm.TU.07.1133"/>
</dbReference>
<sequence>MFDHTLTKCITYLKKCNDHAFPPSLPYKIPLKALAKSNFKRNPFDLFNSIPFDELPLPHANVDQSLDAAVSQFLTTKDNGDRSSISAPIGSFADTSSFGKEHGFIPSVGS</sequence>
<evidence type="ECO:0000313" key="2">
    <source>
        <dbReference type="Proteomes" id="UP000596661"/>
    </source>
</evidence>
<reference evidence="1" key="1">
    <citation type="submission" date="2018-11" db="EMBL/GenBank/DDBJ databases">
        <authorList>
            <person name="Grassa J C."/>
        </authorList>
    </citation>
    <scope>NUCLEOTIDE SEQUENCE [LARGE SCALE GENOMIC DNA]</scope>
</reference>
<proteinExistence type="predicted"/>
<dbReference type="EMBL" id="UZAU01000655">
    <property type="status" value="NOT_ANNOTATED_CDS"/>
    <property type="molecule type" value="Genomic_DNA"/>
</dbReference>
<keyword evidence="2" id="KW-1185">Reference proteome</keyword>
<protein>
    <submittedName>
        <fullName evidence="1">Uncharacterized protein</fullName>
    </submittedName>
</protein>
<dbReference type="AlphaFoldDB" id="A0A803Q1F7"/>
<organism evidence="1 2">
    <name type="scientific">Cannabis sativa</name>
    <name type="common">Hemp</name>
    <name type="synonym">Marijuana</name>
    <dbReference type="NCBI Taxonomy" id="3483"/>
    <lineage>
        <taxon>Eukaryota</taxon>
        <taxon>Viridiplantae</taxon>
        <taxon>Streptophyta</taxon>
        <taxon>Embryophyta</taxon>
        <taxon>Tracheophyta</taxon>
        <taxon>Spermatophyta</taxon>
        <taxon>Magnoliopsida</taxon>
        <taxon>eudicotyledons</taxon>
        <taxon>Gunneridae</taxon>
        <taxon>Pentapetalae</taxon>
        <taxon>rosids</taxon>
        <taxon>fabids</taxon>
        <taxon>Rosales</taxon>
        <taxon>Cannabaceae</taxon>
        <taxon>Cannabis</taxon>
    </lineage>
</organism>
<name>A0A803Q1F7_CANSA</name>
<accession>A0A803Q1F7</accession>
<dbReference type="EnsemblPlants" id="evm.model.07.1133">
    <property type="protein sequence ID" value="cds.evm.model.07.1133"/>
    <property type="gene ID" value="evm.TU.07.1133"/>
</dbReference>
<evidence type="ECO:0000313" key="1">
    <source>
        <dbReference type="EnsemblPlants" id="cds.evm.model.07.1133"/>
    </source>
</evidence>
<dbReference type="Proteomes" id="UP000596661">
    <property type="component" value="Chromosome 7"/>
</dbReference>
<reference evidence="1" key="2">
    <citation type="submission" date="2021-03" db="UniProtKB">
        <authorList>
            <consortium name="EnsemblPlants"/>
        </authorList>
    </citation>
    <scope>IDENTIFICATION</scope>
</reference>